<dbReference type="Proteomes" id="UP000316887">
    <property type="component" value="Unassembled WGS sequence"/>
</dbReference>
<dbReference type="EMBL" id="VFOF01000001">
    <property type="protein sequence ID" value="TQL17878.1"/>
    <property type="molecule type" value="Genomic_DNA"/>
</dbReference>
<evidence type="ECO:0000313" key="2">
    <source>
        <dbReference type="Proteomes" id="UP000316887"/>
    </source>
</evidence>
<sequence length="106" mass="11771">MNEWHNKLSATVLFPQNILSARINTDTELQTTTKQSGSFTVGAGKGLFGGYSTGRKAQSKTVAVHKHRFELRYQLSANSNVQLKTIDFGSNRVEADNLCDLVQNLR</sequence>
<organism evidence="1 2">
    <name type="scientific">Zymomonas mobilis</name>
    <dbReference type="NCBI Taxonomy" id="542"/>
    <lineage>
        <taxon>Bacteria</taxon>
        <taxon>Pseudomonadati</taxon>
        <taxon>Pseudomonadota</taxon>
        <taxon>Alphaproteobacteria</taxon>
        <taxon>Sphingomonadales</taxon>
        <taxon>Zymomonadaceae</taxon>
        <taxon>Zymomonas</taxon>
    </lineage>
</organism>
<name>A0A542W2R8_ZYMMB</name>
<dbReference type="AlphaFoldDB" id="A0A542W2R8"/>
<accession>A0A542W2R8</accession>
<reference evidence="1 2" key="1">
    <citation type="submission" date="2019-06" db="EMBL/GenBank/DDBJ databases">
        <title>Genome sequencing of Zymomonas mobilis strains for genetic engineering and biofuel applications.</title>
        <authorList>
            <person name="Teravest M."/>
        </authorList>
    </citation>
    <scope>NUCLEOTIDE SEQUENCE [LARGE SCALE GENOMIC DNA]</scope>
    <source>
        <strain evidence="1 2">AN0101</strain>
    </source>
</reference>
<comment type="caution">
    <text evidence="1">The sequence shown here is derived from an EMBL/GenBank/DDBJ whole genome shotgun (WGS) entry which is preliminary data.</text>
</comment>
<protein>
    <submittedName>
        <fullName evidence="1">Uncharacterized protein</fullName>
    </submittedName>
</protein>
<proteinExistence type="predicted"/>
<gene>
    <name evidence="1" type="ORF">FBY58_1484</name>
</gene>
<evidence type="ECO:0000313" key="1">
    <source>
        <dbReference type="EMBL" id="TQL17878.1"/>
    </source>
</evidence>
<dbReference type="RefSeq" id="WP_141920332.1">
    <property type="nucleotide sequence ID" value="NZ_VFOF01000001.1"/>
</dbReference>